<dbReference type="AlphaFoldDB" id="A0A9D4FPA7"/>
<proteinExistence type="predicted"/>
<feature type="chain" id="PRO_5039379308" description="Sodefrin-like factor" evidence="1">
    <location>
        <begin position="21"/>
        <end position="246"/>
    </location>
</feature>
<reference evidence="2" key="1">
    <citation type="journal article" date="2019" name="bioRxiv">
        <title>The Genome of the Zebra Mussel, Dreissena polymorpha: A Resource for Invasive Species Research.</title>
        <authorList>
            <person name="McCartney M.A."/>
            <person name="Auch B."/>
            <person name="Kono T."/>
            <person name="Mallez S."/>
            <person name="Zhang Y."/>
            <person name="Obille A."/>
            <person name="Becker A."/>
            <person name="Abrahante J.E."/>
            <person name="Garbe J."/>
            <person name="Badalamenti J.P."/>
            <person name="Herman A."/>
            <person name="Mangelson H."/>
            <person name="Liachko I."/>
            <person name="Sullivan S."/>
            <person name="Sone E.D."/>
            <person name="Koren S."/>
            <person name="Silverstein K.A.T."/>
            <person name="Beckman K.B."/>
            <person name="Gohl D.M."/>
        </authorList>
    </citation>
    <scope>NUCLEOTIDE SEQUENCE</scope>
    <source>
        <strain evidence="2">Duluth1</strain>
        <tissue evidence="2">Whole animal</tissue>
    </source>
</reference>
<evidence type="ECO:0000256" key="1">
    <source>
        <dbReference type="SAM" id="SignalP"/>
    </source>
</evidence>
<organism evidence="2 3">
    <name type="scientific">Dreissena polymorpha</name>
    <name type="common">Zebra mussel</name>
    <name type="synonym">Mytilus polymorpha</name>
    <dbReference type="NCBI Taxonomy" id="45954"/>
    <lineage>
        <taxon>Eukaryota</taxon>
        <taxon>Metazoa</taxon>
        <taxon>Spiralia</taxon>
        <taxon>Lophotrochozoa</taxon>
        <taxon>Mollusca</taxon>
        <taxon>Bivalvia</taxon>
        <taxon>Autobranchia</taxon>
        <taxon>Heteroconchia</taxon>
        <taxon>Euheterodonta</taxon>
        <taxon>Imparidentia</taxon>
        <taxon>Neoheterodontei</taxon>
        <taxon>Myida</taxon>
        <taxon>Dreissenoidea</taxon>
        <taxon>Dreissenidae</taxon>
        <taxon>Dreissena</taxon>
    </lineage>
</organism>
<reference evidence="2" key="2">
    <citation type="submission" date="2020-11" db="EMBL/GenBank/DDBJ databases">
        <authorList>
            <person name="McCartney M.A."/>
            <person name="Auch B."/>
            <person name="Kono T."/>
            <person name="Mallez S."/>
            <person name="Becker A."/>
            <person name="Gohl D.M."/>
            <person name="Silverstein K.A.T."/>
            <person name="Koren S."/>
            <person name="Bechman K.B."/>
            <person name="Herman A."/>
            <person name="Abrahante J.E."/>
            <person name="Garbe J."/>
        </authorList>
    </citation>
    <scope>NUCLEOTIDE SEQUENCE</scope>
    <source>
        <strain evidence="2">Duluth1</strain>
        <tissue evidence="2">Whole animal</tissue>
    </source>
</reference>
<accession>A0A9D4FPA7</accession>
<feature type="signal peptide" evidence="1">
    <location>
        <begin position="1"/>
        <end position="20"/>
    </location>
</feature>
<dbReference type="Proteomes" id="UP000828390">
    <property type="component" value="Unassembled WGS sequence"/>
</dbReference>
<dbReference type="EMBL" id="JAIWYP010000007">
    <property type="protein sequence ID" value="KAH3802017.1"/>
    <property type="molecule type" value="Genomic_DNA"/>
</dbReference>
<evidence type="ECO:0000313" key="3">
    <source>
        <dbReference type="Proteomes" id="UP000828390"/>
    </source>
</evidence>
<keyword evidence="1" id="KW-0732">Signal</keyword>
<protein>
    <recommendedName>
        <fullName evidence="4">Sodefrin-like factor</fullName>
    </recommendedName>
</protein>
<name>A0A9D4FPA7_DREPO</name>
<keyword evidence="3" id="KW-1185">Reference proteome</keyword>
<comment type="caution">
    <text evidence="2">The sequence shown here is derived from an EMBL/GenBank/DDBJ whole genome shotgun (WGS) entry which is preliminary data.</text>
</comment>
<sequence>MNTHKELAIWITFFLIGVFALEIPPEYQLKCRLCNNALELRDCTKQEICDNRTEECYMEQVITDAFTIQYRGGCRSSTHCNGGTAVATGKRDEGIVCSQCCGYANDCNSRLCGIRQGNITASQCYFCDDSKSDQASVSRPEDCITFTNCDTDQVCSAHDEYHPGSHMTYRYGCMNKAICKTLTRVLFRDMEHCLNRTSLECNHESVMCDVCCGDTGCNYGACKEIKERLFRLYKSGHYNMTTLQTT</sequence>
<evidence type="ECO:0008006" key="4">
    <source>
        <dbReference type="Google" id="ProtNLM"/>
    </source>
</evidence>
<gene>
    <name evidence="2" type="ORF">DPMN_155683</name>
</gene>
<evidence type="ECO:0000313" key="2">
    <source>
        <dbReference type="EMBL" id="KAH3802017.1"/>
    </source>
</evidence>